<name>A0ABN2ET13_9ACTN</name>
<evidence type="ECO:0000256" key="2">
    <source>
        <dbReference type="ARBA" id="ARBA00022598"/>
    </source>
</evidence>
<dbReference type="PROSITE" id="PS50075">
    <property type="entry name" value="CARRIER"/>
    <property type="match status" value="1"/>
</dbReference>
<keyword evidence="2" id="KW-0436">Ligase</keyword>
<evidence type="ECO:0000259" key="4">
    <source>
        <dbReference type="PROSITE" id="PS50075"/>
    </source>
</evidence>
<dbReference type="PANTHER" id="PTHR43201">
    <property type="entry name" value="ACYL-COA SYNTHETASE"/>
    <property type="match status" value="1"/>
</dbReference>
<evidence type="ECO:0000313" key="5">
    <source>
        <dbReference type="EMBL" id="GAA1616899.1"/>
    </source>
</evidence>
<comment type="similarity">
    <text evidence="1">Belongs to the ATP-dependent AMP-binding enzyme family.</text>
</comment>
<accession>A0ABN2ET13</accession>
<keyword evidence="6" id="KW-1185">Reference proteome</keyword>
<evidence type="ECO:0000256" key="3">
    <source>
        <dbReference type="SAM" id="MobiDB-lite"/>
    </source>
</evidence>
<evidence type="ECO:0000256" key="1">
    <source>
        <dbReference type="ARBA" id="ARBA00006432"/>
    </source>
</evidence>
<proteinExistence type="inferred from homology"/>
<gene>
    <name evidence="5" type="ORF">GCM10009789_83630</name>
</gene>
<dbReference type="InterPro" id="IPR000873">
    <property type="entry name" value="AMP-dep_synth/lig_dom"/>
</dbReference>
<dbReference type="Gene3D" id="1.10.1200.10">
    <property type="entry name" value="ACP-like"/>
    <property type="match status" value="1"/>
</dbReference>
<dbReference type="SUPFAM" id="SSF56801">
    <property type="entry name" value="Acetyl-CoA synthetase-like"/>
    <property type="match status" value="1"/>
</dbReference>
<dbReference type="EMBL" id="BAAAOS010000066">
    <property type="protein sequence ID" value="GAA1616899.1"/>
    <property type="molecule type" value="Genomic_DNA"/>
</dbReference>
<dbReference type="RefSeq" id="WP_344222335.1">
    <property type="nucleotide sequence ID" value="NZ_BAAAOS010000066.1"/>
</dbReference>
<dbReference type="InterPro" id="IPR025110">
    <property type="entry name" value="AMP-bd_C"/>
</dbReference>
<dbReference type="InterPro" id="IPR042099">
    <property type="entry name" value="ANL_N_sf"/>
</dbReference>
<comment type="caution">
    <text evidence="5">The sequence shown here is derived from an EMBL/GenBank/DDBJ whole genome shotgun (WGS) entry which is preliminary data.</text>
</comment>
<dbReference type="Gene3D" id="3.30.300.30">
    <property type="match status" value="1"/>
</dbReference>
<dbReference type="PANTHER" id="PTHR43201:SF5">
    <property type="entry name" value="MEDIUM-CHAIN ACYL-COA LIGASE ACSF2, MITOCHONDRIAL"/>
    <property type="match status" value="1"/>
</dbReference>
<sequence>MTNGVEVPESLSAMLKSNSAVVGQCPAIKAPKMPPLTHSGLLREVLQCEEMLRAAGVDEGDRVLLISDNSAVAAIWSISIATAATCVPVHPGQPLAELRRLAARVGARAVVSMSPESPAARLAVEAGLGLLLVGRGGSWSGDPVIVARCPKTSSSREPSGSGYAFVLATSGSSGKPKLVPLTDRNVLAGAAASVRAYDLVQQDCRLNSMPLFHVQGLVGSVVTSLLAGGSVNCLTAFDAKTVADSLAIGQVATWYSASPTMYRRLLAEVEGREAYRLAADVRFLRVGSAALPESLRRRLERTFRVPIVESYGMTEAHQLASTPLTGEGHRQGYTGVVTGAEVRIYSEDRARILPAEKKGEIAVRGPNVVAGYWDGPPTAHRDGWFFTGDAGLLTGDGYLAVSGRIEDVINKGGEKVSPAEVEAALEAIPGVSEAFAFGVPDADLGQDIGAVVTVASAPGLDQEVIRRALMSELAAFKVPKQIVIEESMPEGVTGKLRRSRIGELVGEKMSDSTRTPGPQPATERSADADELEAIEISLTGLWRQVLSMPELDREADFFYLGGDSLTGVRLLRMVQSSFGVEISPFDMYDEANSVARMARLILQKRRDASPGQA</sequence>
<dbReference type="Pfam" id="PF00501">
    <property type="entry name" value="AMP-binding"/>
    <property type="match status" value="1"/>
</dbReference>
<dbReference type="InterPro" id="IPR009081">
    <property type="entry name" value="PP-bd_ACP"/>
</dbReference>
<dbReference type="InterPro" id="IPR045851">
    <property type="entry name" value="AMP-bd_C_sf"/>
</dbReference>
<organism evidence="5 6">
    <name type="scientific">Kribbella sancticallisti</name>
    <dbReference type="NCBI Taxonomy" id="460087"/>
    <lineage>
        <taxon>Bacteria</taxon>
        <taxon>Bacillati</taxon>
        <taxon>Actinomycetota</taxon>
        <taxon>Actinomycetes</taxon>
        <taxon>Propionibacteriales</taxon>
        <taxon>Kribbellaceae</taxon>
        <taxon>Kribbella</taxon>
    </lineage>
</organism>
<protein>
    <recommendedName>
        <fullName evidence="4">Carrier domain-containing protein</fullName>
    </recommendedName>
</protein>
<dbReference type="Pfam" id="PF13193">
    <property type="entry name" value="AMP-binding_C"/>
    <property type="match status" value="1"/>
</dbReference>
<dbReference type="Proteomes" id="UP001500393">
    <property type="component" value="Unassembled WGS sequence"/>
</dbReference>
<dbReference type="InterPro" id="IPR020845">
    <property type="entry name" value="AMP-binding_CS"/>
</dbReference>
<dbReference type="Pfam" id="PF00550">
    <property type="entry name" value="PP-binding"/>
    <property type="match status" value="1"/>
</dbReference>
<dbReference type="Gene3D" id="3.40.50.12780">
    <property type="entry name" value="N-terminal domain of ligase-like"/>
    <property type="match status" value="1"/>
</dbReference>
<feature type="region of interest" description="Disordered" evidence="3">
    <location>
        <begin position="505"/>
        <end position="529"/>
    </location>
</feature>
<feature type="domain" description="Carrier" evidence="4">
    <location>
        <begin position="529"/>
        <end position="605"/>
    </location>
</feature>
<dbReference type="InterPro" id="IPR036736">
    <property type="entry name" value="ACP-like_sf"/>
</dbReference>
<dbReference type="SUPFAM" id="SSF47336">
    <property type="entry name" value="ACP-like"/>
    <property type="match status" value="1"/>
</dbReference>
<evidence type="ECO:0000313" key="6">
    <source>
        <dbReference type="Proteomes" id="UP001500393"/>
    </source>
</evidence>
<reference evidence="5 6" key="1">
    <citation type="journal article" date="2019" name="Int. J. Syst. Evol. Microbiol.">
        <title>The Global Catalogue of Microorganisms (GCM) 10K type strain sequencing project: providing services to taxonomists for standard genome sequencing and annotation.</title>
        <authorList>
            <consortium name="The Broad Institute Genomics Platform"/>
            <consortium name="The Broad Institute Genome Sequencing Center for Infectious Disease"/>
            <person name="Wu L."/>
            <person name="Ma J."/>
        </authorList>
    </citation>
    <scope>NUCLEOTIDE SEQUENCE [LARGE SCALE GENOMIC DNA]</scope>
    <source>
        <strain evidence="5 6">JCM 14969</strain>
    </source>
</reference>
<dbReference type="PROSITE" id="PS00455">
    <property type="entry name" value="AMP_BINDING"/>
    <property type="match status" value="1"/>
</dbReference>